<accession>A0A2I0VPS6</accession>
<organism evidence="1 2">
    <name type="scientific">Dendrobium catenatum</name>
    <dbReference type="NCBI Taxonomy" id="906689"/>
    <lineage>
        <taxon>Eukaryota</taxon>
        <taxon>Viridiplantae</taxon>
        <taxon>Streptophyta</taxon>
        <taxon>Embryophyta</taxon>
        <taxon>Tracheophyta</taxon>
        <taxon>Spermatophyta</taxon>
        <taxon>Magnoliopsida</taxon>
        <taxon>Liliopsida</taxon>
        <taxon>Asparagales</taxon>
        <taxon>Orchidaceae</taxon>
        <taxon>Epidendroideae</taxon>
        <taxon>Malaxideae</taxon>
        <taxon>Dendrobiinae</taxon>
        <taxon>Dendrobium</taxon>
    </lineage>
</organism>
<reference evidence="1 2" key="2">
    <citation type="journal article" date="2017" name="Nature">
        <title>The Apostasia genome and the evolution of orchids.</title>
        <authorList>
            <person name="Zhang G.Q."/>
            <person name="Liu K.W."/>
            <person name="Li Z."/>
            <person name="Lohaus R."/>
            <person name="Hsiao Y.Y."/>
            <person name="Niu S.C."/>
            <person name="Wang J.Y."/>
            <person name="Lin Y.C."/>
            <person name="Xu Q."/>
            <person name="Chen L.J."/>
            <person name="Yoshida K."/>
            <person name="Fujiwara S."/>
            <person name="Wang Z.W."/>
            <person name="Zhang Y.Q."/>
            <person name="Mitsuda N."/>
            <person name="Wang M."/>
            <person name="Liu G.H."/>
            <person name="Pecoraro L."/>
            <person name="Huang H.X."/>
            <person name="Xiao X.J."/>
            <person name="Lin M."/>
            <person name="Wu X.Y."/>
            <person name="Wu W.L."/>
            <person name="Chen Y.Y."/>
            <person name="Chang S.B."/>
            <person name="Sakamoto S."/>
            <person name="Ohme-Takagi M."/>
            <person name="Yagi M."/>
            <person name="Zeng S.J."/>
            <person name="Shen C.Y."/>
            <person name="Yeh C.M."/>
            <person name="Luo Y.B."/>
            <person name="Tsai W.C."/>
            <person name="Van de Peer Y."/>
            <person name="Liu Z.J."/>
        </authorList>
    </citation>
    <scope>NUCLEOTIDE SEQUENCE [LARGE SCALE GENOMIC DNA]</scope>
    <source>
        <tissue evidence="1">The whole plant</tissue>
    </source>
</reference>
<reference evidence="1 2" key="1">
    <citation type="journal article" date="2016" name="Sci. Rep.">
        <title>The Dendrobium catenatum Lindl. genome sequence provides insights into polysaccharide synthase, floral development and adaptive evolution.</title>
        <authorList>
            <person name="Zhang G.Q."/>
            <person name="Xu Q."/>
            <person name="Bian C."/>
            <person name="Tsai W.C."/>
            <person name="Yeh C.M."/>
            <person name="Liu K.W."/>
            <person name="Yoshida K."/>
            <person name="Zhang L.S."/>
            <person name="Chang S.B."/>
            <person name="Chen F."/>
            <person name="Shi Y."/>
            <person name="Su Y.Y."/>
            <person name="Zhang Y.Q."/>
            <person name="Chen L.J."/>
            <person name="Yin Y."/>
            <person name="Lin M."/>
            <person name="Huang H."/>
            <person name="Deng H."/>
            <person name="Wang Z.W."/>
            <person name="Zhu S.L."/>
            <person name="Zhao X."/>
            <person name="Deng C."/>
            <person name="Niu S.C."/>
            <person name="Huang J."/>
            <person name="Wang M."/>
            <person name="Liu G.H."/>
            <person name="Yang H.J."/>
            <person name="Xiao X.J."/>
            <person name="Hsiao Y.Y."/>
            <person name="Wu W.L."/>
            <person name="Chen Y.Y."/>
            <person name="Mitsuda N."/>
            <person name="Ohme-Takagi M."/>
            <person name="Luo Y.B."/>
            <person name="Van de Peer Y."/>
            <person name="Liu Z.J."/>
        </authorList>
    </citation>
    <scope>NUCLEOTIDE SEQUENCE [LARGE SCALE GENOMIC DNA]</scope>
    <source>
        <tissue evidence="1">The whole plant</tissue>
    </source>
</reference>
<dbReference type="Proteomes" id="UP000233837">
    <property type="component" value="Unassembled WGS sequence"/>
</dbReference>
<gene>
    <name evidence="1" type="ORF">MA16_Dca013538</name>
</gene>
<sequence length="253" mass="27345">MKGPLVDWLNKKPGAGPSLRPMQSLLSDFRFTGGSLSEEREKPFDLALVTEGNELDASNVLSMAFFSSGESGACKIETTNIAMQYLAALGGVFQICIWGGDCQLCLRGKKGVFDGDNGGDQSEFGLEMEAWETHLKVGTLAVDSQYKKLQGGGNEQGGELVVGDGGVYKKFGKEQLLSKGIQVVVGDLGAKHSSFFSVFLSAFLYLRKLQHYASQHDRLIRYSTRQFLGSLLSPDFAPSQEAEIAHVACATSL</sequence>
<keyword evidence="2" id="KW-1185">Reference proteome</keyword>
<evidence type="ECO:0000313" key="1">
    <source>
        <dbReference type="EMBL" id="PKU65393.1"/>
    </source>
</evidence>
<proteinExistence type="predicted"/>
<protein>
    <submittedName>
        <fullName evidence="1">Uncharacterized protein</fullName>
    </submittedName>
</protein>
<dbReference type="AlphaFoldDB" id="A0A2I0VPS6"/>
<name>A0A2I0VPS6_9ASPA</name>
<evidence type="ECO:0000313" key="2">
    <source>
        <dbReference type="Proteomes" id="UP000233837"/>
    </source>
</evidence>
<dbReference type="EMBL" id="KZ503342">
    <property type="protein sequence ID" value="PKU65393.1"/>
    <property type="molecule type" value="Genomic_DNA"/>
</dbReference>